<accession>A0A212K6C4</accession>
<keyword evidence="1" id="KW-0812">Transmembrane</keyword>
<keyword evidence="1" id="KW-1133">Transmembrane helix</keyword>
<evidence type="ECO:0000256" key="1">
    <source>
        <dbReference type="SAM" id="Phobius"/>
    </source>
</evidence>
<dbReference type="PROSITE" id="PS51257">
    <property type="entry name" value="PROKAR_LIPOPROTEIN"/>
    <property type="match status" value="1"/>
</dbReference>
<name>A0A212K6C4_9BACT</name>
<organism evidence="2">
    <name type="scientific">uncultured Dysgonomonas sp</name>
    <dbReference type="NCBI Taxonomy" id="206096"/>
    <lineage>
        <taxon>Bacteria</taxon>
        <taxon>Pseudomonadati</taxon>
        <taxon>Bacteroidota</taxon>
        <taxon>Bacteroidia</taxon>
        <taxon>Bacteroidales</taxon>
        <taxon>Dysgonomonadaceae</taxon>
        <taxon>Dysgonomonas</taxon>
        <taxon>environmental samples</taxon>
    </lineage>
</organism>
<proteinExistence type="predicted"/>
<gene>
    <name evidence="2" type="ORF">KL86DYS1_31616</name>
</gene>
<reference evidence="2" key="1">
    <citation type="submission" date="2016-04" db="EMBL/GenBank/DDBJ databases">
        <authorList>
            <person name="Evans L.H."/>
            <person name="Alamgir A."/>
            <person name="Owens N."/>
            <person name="Weber N.D."/>
            <person name="Virtaneva K."/>
            <person name="Barbian K."/>
            <person name="Babar A."/>
            <person name="Rosenke K."/>
        </authorList>
    </citation>
    <scope>NUCLEOTIDE SEQUENCE</scope>
    <source>
        <strain evidence="2">86-1</strain>
    </source>
</reference>
<dbReference type="EMBL" id="FLUM01000003">
    <property type="protein sequence ID" value="SBW07250.1"/>
    <property type="molecule type" value="Genomic_DNA"/>
</dbReference>
<evidence type="ECO:0000313" key="2">
    <source>
        <dbReference type="EMBL" id="SBW07250.1"/>
    </source>
</evidence>
<keyword evidence="1" id="KW-0472">Membrane</keyword>
<dbReference type="RefSeq" id="WP_296944615.1">
    <property type="nucleotide sequence ID" value="NZ_LT599032.1"/>
</dbReference>
<dbReference type="AlphaFoldDB" id="A0A212K6C4"/>
<feature type="transmembrane region" description="Helical" evidence="1">
    <location>
        <begin position="107"/>
        <end position="128"/>
    </location>
</feature>
<evidence type="ECO:0008006" key="3">
    <source>
        <dbReference type="Google" id="ProtNLM"/>
    </source>
</evidence>
<sequence length="132" mass="15893">MRSRFEINTILLFILLFALTGCKTRTVFIPVESVRTEYKDRLLRDSVHHYDSVLVKMKGDTIWLEKYKYLYRDKLLRDSVFVNDTIRVPYPVEVETEVNRMSSFQSFQVWCGRILLLLIIGWVGVRWWKKRV</sequence>
<protein>
    <recommendedName>
        <fullName evidence="3">Lipoprotein</fullName>
    </recommendedName>
</protein>